<dbReference type="Proteomes" id="UP001206206">
    <property type="component" value="Unassembled WGS sequence"/>
</dbReference>
<evidence type="ECO:0000256" key="8">
    <source>
        <dbReference type="HAMAP-Rule" id="MF_00911"/>
    </source>
</evidence>
<dbReference type="InterPro" id="IPR050487">
    <property type="entry name" value="FtsQ_DivIB"/>
</dbReference>
<feature type="domain" description="POTRA" evidence="10">
    <location>
        <begin position="58"/>
        <end position="127"/>
    </location>
</feature>
<dbReference type="InterPro" id="IPR013685">
    <property type="entry name" value="POTRA_FtsQ_type"/>
</dbReference>
<keyword evidence="2 8" id="KW-1003">Cell membrane</keyword>
<dbReference type="HAMAP" id="MF_00911">
    <property type="entry name" value="FtsQ_subfam"/>
    <property type="match status" value="1"/>
</dbReference>
<evidence type="ECO:0000313" key="12">
    <source>
        <dbReference type="Proteomes" id="UP001206206"/>
    </source>
</evidence>
<dbReference type="EMBL" id="JANFNH010000047">
    <property type="protein sequence ID" value="MCQ4045713.1"/>
    <property type="molecule type" value="Genomic_DNA"/>
</dbReference>
<evidence type="ECO:0000256" key="2">
    <source>
        <dbReference type="ARBA" id="ARBA00022475"/>
    </source>
</evidence>
<keyword evidence="12" id="KW-1185">Reference proteome</keyword>
<comment type="subcellular location">
    <subcellularLocation>
        <location evidence="8">Cell membrane</location>
        <topology evidence="8">Single-pass type II membrane protein</topology>
    </subcellularLocation>
    <subcellularLocation>
        <location evidence="1">Membrane</location>
    </subcellularLocation>
    <text evidence="8">Localizes to the division septum.</text>
</comment>
<evidence type="ECO:0000256" key="6">
    <source>
        <dbReference type="ARBA" id="ARBA00023136"/>
    </source>
</evidence>
<feature type="region of interest" description="Disordered" evidence="9">
    <location>
        <begin position="1"/>
        <end position="25"/>
    </location>
</feature>
<evidence type="ECO:0000256" key="7">
    <source>
        <dbReference type="ARBA" id="ARBA00023306"/>
    </source>
</evidence>
<keyword evidence="3 8" id="KW-0132">Cell division</keyword>
<organism evidence="11 12">
    <name type="scientific">Streptantibioticus rubrisoli</name>
    <dbReference type="NCBI Taxonomy" id="1387313"/>
    <lineage>
        <taxon>Bacteria</taxon>
        <taxon>Bacillati</taxon>
        <taxon>Actinomycetota</taxon>
        <taxon>Actinomycetes</taxon>
        <taxon>Kitasatosporales</taxon>
        <taxon>Streptomycetaceae</taxon>
        <taxon>Streptantibioticus</taxon>
    </lineage>
</organism>
<comment type="caution">
    <text evidence="11">The sequence shown here is derived from an EMBL/GenBank/DDBJ whole genome shotgun (WGS) entry which is preliminary data.</text>
</comment>
<dbReference type="InterPro" id="IPR026579">
    <property type="entry name" value="FtsQ"/>
</dbReference>
<dbReference type="PANTHER" id="PTHR37820">
    <property type="entry name" value="CELL DIVISION PROTEIN DIVIB"/>
    <property type="match status" value="1"/>
</dbReference>
<dbReference type="RefSeq" id="WP_255931856.1">
    <property type="nucleotide sequence ID" value="NZ_JANFNH010000047.1"/>
</dbReference>
<evidence type="ECO:0000259" key="10">
    <source>
        <dbReference type="PROSITE" id="PS51779"/>
    </source>
</evidence>
<reference evidence="11 12" key="1">
    <citation type="submission" date="2022-06" db="EMBL/GenBank/DDBJ databases">
        <title>Draft genome sequence of type strain Streptomyces rubrisoli DSM 42083.</title>
        <authorList>
            <person name="Duangmal K."/>
            <person name="Klaysubun C."/>
        </authorList>
    </citation>
    <scope>NUCLEOTIDE SEQUENCE [LARGE SCALE GENOMIC DNA]</scope>
    <source>
        <strain evidence="11 12">DSM 42083</strain>
    </source>
</reference>
<keyword evidence="4 8" id="KW-0812">Transmembrane</keyword>
<evidence type="ECO:0000256" key="5">
    <source>
        <dbReference type="ARBA" id="ARBA00022989"/>
    </source>
</evidence>
<dbReference type="PROSITE" id="PS51779">
    <property type="entry name" value="POTRA"/>
    <property type="match status" value="1"/>
</dbReference>
<dbReference type="InterPro" id="IPR034746">
    <property type="entry name" value="POTRA"/>
</dbReference>
<dbReference type="Pfam" id="PF03799">
    <property type="entry name" value="FtsQ_DivIB_C"/>
    <property type="match status" value="1"/>
</dbReference>
<gene>
    <name evidence="8" type="primary">ftsQ</name>
    <name evidence="11" type="ORF">NON19_27695</name>
</gene>
<dbReference type="Gene3D" id="3.10.20.310">
    <property type="entry name" value="membrane protein fhac"/>
    <property type="match status" value="1"/>
</dbReference>
<keyword evidence="7 8" id="KW-0131">Cell cycle</keyword>
<keyword evidence="6 8" id="KW-0472">Membrane</keyword>
<evidence type="ECO:0000256" key="1">
    <source>
        <dbReference type="ARBA" id="ARBA00004370"/>
    </source>
</evidence>
<evidence type="ECO:0000313" key="11">
    <source>
        <dbReference type="EMBL" id="MCQ4045713.1"/>
    </source>
</evidence>
<protein>
    <recommendedName>
        <fullName evidence="8">Cell division protein FtsQ</fullName>
    </recommendedName>
</protein>
<dbReference type="Pfam" id="PF08478">
    <property type="entry name" value="POTRA_1"/>
    <property type="match status" value="1"/>
</dbReference>
<comment type="function">
    <text evidence="8">Essential cell division protein.</text>
</comment>
<comment type="similarity">
    <text evidence="8">Belongs to the FtsQ/DivIB family. FtsQ subfamily.</text>
</comment>
<sequence length="268" mass="28418">MAGPTTADRERARPVRPRPSSARPPRLRLSRRGVLALLVTAVLLLAGGVYLVYGSPWLRVRQLRVSGTRVLTPDQVKAAAAVRTGAPLVSVDTRAVADRLRSRLLRIASVDVQRSWPDTIALKVTERTPKAVLKKDGKFQELDADGVRFATDSTAPPGVPSVELAGDAASGDQNQSPSNRYFGTDRLLRAAAQVAMDLPEAVQRQTQVIQVRSFDAISLELAGGRTVLWGSAERGAQKAVALAALMRAAGGATHYDVSAPTAPASSGS</sequence>
<feature type="region of interest" description="Disordered" evidence="9">
    <location>
        <begin position="150"/>
        <end position="179"/>
    </location>
</feature>
<evidence type="ECO:0000256" key="9">
    <source>
        <dbReference type="SAM" id="MobiDB-lite"/>
    </source>
</evidence>
<dbReference type="InterPro" id="IPR005548">
    <property type="entry name" value="Cell_div_FtsQ/DivIB_C"/>
</dbReference>
<keyword evidence="5 8" id="KW-1133">Transmembrane helix</keyword>
<name>A0ABT1PK23_9ACTN</name>
<evidence type="ECO:0000256" key="4">
    <source>
        <dbReference type="ARBA" id="ARBA00022692"/>
    </source>
</evidence>
<dbReference type="PANTHER" id="PTHR37820:SF1">
    <property type="entry name" value="CELL DIVISION PROTEIN FTSQ"/>
    <property type="match status" value="1"/>
</dbReference>
<accession>A0ABT1PK23</accession>
<proteinExistence type="inferred from homology"/>
<feature type="transmembrane region" description="Helical" evidence="8">
    <location>
        <begin position="33"/>
        <end position="53"/>
    </location>
</feature>
<evidence type="ECO:0000256" key="3">
    <source>
        <dbReference type="ARBA" id="ARBA00022618"/>
    </source>
</evidence>